<dbReference type="Proteomes" id="UP001139409">
    <property type="component" value="Unassembled WGS sequence"/>
</dbReference>
<organism evidence="2 3">
    <name type="scientific">Fulvivirga sedimenti</name>
    <dbReference type="NCBI Taxonomy" id="2879465"/>
    <lineage>
        <taxon>Bacteria</taxon>
        <taxon>Pseudomonadati</taxon>
        <taxon>Bacteroidota</taxon>
        <taxon>Cytophagia</taxon>
        <taxon>Cytophagales</taxon>
        <taxon>Fulvivirgaceae</taxon>
        <taxon>Fulvivirga</taxon>
    </lineage>
</organism>
<name>A0A9X1KW32_9BACT</name>
<comment type="caution">
    <text evidence="2">The sequence shown here is derived from an EMBL/GenBank/DDBJ whole genome shotgun (WGS) entry which is preliminary data.</text>
</comment>
<evidence type="ECO:0000256" key="1">
    <source>
        <dbReference type="SAM" id="SignalP"/>
    </source>
</evidence>
<sequence length="222" mass="25283">MKNIMLLMLALTATTLSSAQDASLRKIEVNGSATMEIEPDLFEFRMVFREYMDRNKKVTMNDIEKDLLKALKKENLPDSALRVENISGFNWDYKKKTTGDFMAEKSFLLSLKDIKLINNFLEELDERAVVRVNIASATSTRIAEYRAQTRIAALKNAKAKAASLLSALDEDLGQVLEIQDLSYDEDRPMVKMAMSDSETYQSNIEYKTISIKSNIRAVFEIK</sequence>
<keyword evidence="1" id="KW-0732">Signal</keyword>
<dbReference type="EMBL" id="JAIXNE010000001">
    <property type="protein sequence ID" value="MCA6073549.1"/>
    <property type="molecule type" value="Genomic_DNA"/>
</dbReference>
<evidence type="ECO:0000313" key="3">
    <source>
        <dbReference type="Proteomes" id="UP001139409"/>
    </source>
</evidence>
<proteinExistence type="predicted"/>
<dbReference type="RefSeq" id="WP_225696664.1">
    <property type="nucleotide sequence ID" value="NZ_JAIXNE010000001.1"/>
</dbReference>
<reference evidence="2" key="1">
    <citation type="submission" date="2021-09" db="EMBL/GenBank/DDBJ databases">
        <title>Fulvivirga sp. isolated from coastal sediment.</title>
        <authorList>
            <person name="Yu H."/>
        </authorList>
    </citation>
    <scope>NUCLEOTIDE SEQUENCE</scope>
    <source>
        <strain evidence="2">1062</strain>
    </source>
</reference>
<dbReference type="GO" id="GO:0006974">
    <property type="term" value="P:DNA damage response"/>
    <property type="evidence" value="ECO:0007669"/>
    <property type="project" value="TreeGrafter"/>
</dbReference>
<feature type="signal peptide" evidence="1">
    <location>
        <begin position="1"/>
        <end position="19"/>
    </location>
</feature>
<dbReference type="InterPro" id="IPR052022">
    <property type="entry name" value="26kDa_periplasmic_antigen"/>
</dbReference>
<dbReference type="InterPro" id="IPR007497">
    <property type="entry name" value="SIMPL/DUF541"/>
</dbReference>
<evidence type="ECO:0000313" key="2">
    <source>
        <dbReference type="EMBL" id="MCA6073549.1"/>
    </source>
</evidence>
<dbReference type="AlphaFoldDB" id="A0A9X1KW32"/>
<gene>
    <name evidence="2" type="ORF">LDX50_01660</name>
</gene>
<accession>A0A9X1KW32</accession>
<feature type="chain" id="PRO_5040900550" evidence="1">
    <location>
        <begin position="20"/>
        <end position="222"/>
    </location>
</feature>
<dbReference type="PANTHER" id="PTHR34387:SF1">
    <property type="entry name" value="PERIPLASMIC IMMUNOGENIC PROTEIN"/>
    <property type="match status" value="1"/>
</dbReference>
<dbReference type="Gene3D" id="3.30.110.170">
    <property type="entry name" value="Protein of unknown function (DUF541), domain 1"/>
    <property type="match status" value="1"/>
</dbReference>
<dbReference type="Pfam" id="PF04402">
    <property type="entry name" value="SIMPL"/>
    <property type="match status" value="1"/>
</dbReference>
<keyword evidence="3" id="KW-1185">Reference proteome</keyword>
<dbReference type="PANTHER" id="PTHR34387">
    <property type="entry name" value="SLR1258 PROTEIN"/>
    <property type="match status" value="1"/>
</dbReference>
<protein>
    <submittedName>
        <fullName evidence="2">SIMPL domain-containing protein</fullName>
    </submittedName>
</protein>
<dbReference type="Gene3D" id="3.30.70.2970">
    <property type="entry name" value="Protein of unknown function (DUF541), domain 2"/>
    <property type="match status" value="1"/>
</dbReference>